<name>A0A4U5WZI6_STRGB</name>
<proteinExistence type="predicted"/>
<dbReference type="EMBL" id="SZPR01000024">
    <property type="protein sequence ID" value="TKT06386.1"/>
    <property type="molecule type" value="Genomic_DNA"/>
</dbReference>
<comment type="caution">
    <text evidence="1">The sequence shown here is derived from an EMBL/GenBank/DDBJ whole genome shotgun (WGS) entry which is preliminary data.</text>
</comment>
<dbReference type="AlphaFoldDB" id="A0A4U5WZI6"/>
<sequence length="122" mass="13532">MFRRRLLLESLAVLAADAPSQVAWLAKHDVVTDEMALDFDHAFAMAEALVGEGQLGRRVLPDLREIDAVLSAMSGAQNAGRWTREALSADEGWSQARRLARRVLIAELGEWQQPLPKISVVR</sequence>
<organism evidence="1 2">
    <name type="scientific">Streptomyces galbus</name>
    <dbReference type="NCBI Taxonomy" id="33898"/>
    <lineage>
        <taxon>Bacteria</taxon>
        <taxon>Bacillati</taxon>
        <taxon>Actinomycetota</taxon>
        <taxon>Actinomycetes</taxon>
        <taxon>Kitasatosporales</taxon>
        <taxon>Streptomycetaceae</taxon>
        <taxon>Streptomyces</taxon>
    </lineage>
</organism>
<dbReference type="Proteomes" id="UP000308632">
    <property type="component" value="Unassembled WGS sequence"/>
</dbReference>
<protein>
    <submittedName>
        <fullName evidence="1">Uncharacterized protein</fullName>
    </submittedName>
</protein>
<gene>
    <name evidence="1" type="ORF">E4U92_27930</name>
</gene>
<reference evidence="1 2" key="1">
    <citation type="submission" date="2019-04" db="EMBL/GenBank/DDBJ databases">
        <title>Streptomyces lasaliensis sp.nov., an Actinomycete isolated from soil which produces the polyether antibiotic lasalocid.</title>
        <authorList>
            <person name="Erwin G."/>
            <person name="Haber C."/>
        </authorList>
    </citation>
    <scope>NUCLEOTIDE SEQUENCE [LARGE SCALE GENOMIC DNA]</scope>
    <source>
        <strain evidence="1 2">DSM 40089</strain>
    </source>
</reference>
<evidence type="ECO:0000313" key="2">
    <source>
        <dbReference type="Proteomes" id="UP000308632"/>
    </source>
</evidence>
<evidence type="ECO:0000313" key="1">
    <source>
        <dbReference type="EMBL" id="TKT06386.1"/>
    </source>
</evidence>
<accession>A0A4U5WZI6</accession>